<dbReference type="EMBL" id="AZFK01000042">
    <property type="protein sequence ID" value="KRL89756.1"/>
    <property type="molecule type" value="Genomic_DNA"/>
</dbReference>
<feature type="domain" description="DDH" evidence="6">
    <location>
        <begin position="84"/>
        <end position="226"/>
    </location>
</feature>
<dbReference type="Pfam" id="PF17768">
    <property type="entry name" value="RecJ_OB"/>
    <property type="match status" value="1"/>
</dbReference>
<comment type="caution">
    <text evidence="10">The sequence shown here is derived from an EMBL/GenBank/DDBJ whole genome shotgun (WGS) entry which is preliminary data.</text>
</comment>
<accession>A0A0R1U8W2</accession>
<dbReference type="GO" id="GO:0008409">
    <property type="term" value="F:5'-3' exonuclease activity"/>
    <property type="evidence" value="ECO:0007669"/>
    <property type="project" value="InterPro"/>
</dbReference>
<dbReference type="GO" id="GO:0006281">
    <property type="term" value="P:DNA repair"/>
    <property type="evidence" value="ECO:0007669"/>
    <property type="project" value="InterPro"/>
</dbReference>
<gene>
    <name evidence="10" type="ORF">FC43_GL001601</name>
</gene>
<proteinExistence type="inferred from homology"/>
<dbReference type="InterPro" id="IPR018779">
    <property type="entry name" value="RecJ_C"/>
</dbReference>
<dbReference type="InterPro" id="IPR051673">
    <property type="entry name" value="SSDNA_exonuclease_RecJ"/>
</dbReference>
<evidence type="ECO:0000259" key="6">
    <source>
        <dbReference type="Pfam" id="PF01368"/>
    </source>
</evidence>
<evidence type="ECO:0000256" key="3">
    <source>
        <dbReference type="ARBA" id="ARBA00022722"/>
    </source>
</evidence>
<dbReference type="InterPro" id="IPR038763">
    <property type="entry name" value="DHH_sf"/>
</dbReference>
<dbReference type="Gene3D" id="2.40.50.460">
    <property type="match status" value="1"/>
</dbReference>
<feature type="domain" description="Single-stranded-DNA-specific exonuclease RecJ C-terminal" evidence="8">
    <location>
        <begin position="570"/>
        <end position="762"/>
    </location>
</feature>
<comment type="similarity">
    <text evidence="1">Belongs to the RecJ family.</text>
</comment>
<reference evidence="10 11" key="1">
    <citation type="journal article" date="2015" name="Genome Announc.">
        <title>Expanding the biotechnology potential of lactobacilli through comparative genomics of 213 strains and associated genera.</title>
        <authorList>
            <person name="Sun Z."/>
            <person name="Harris H.M."/>
            <person name="McCann A."/>
            <person name="Guo C."/>
            <person name="Argimon S."/>
            <person name="Zhang W."/>
            <person name="Yang X."/>
            <person name="Jeffery I.B."/>
            <person name="Cooney J.C."/>
            <person name="Kagawa T.F."/>
            <person name="Liu W."/>
            <person name="Song Y."/>
            <person name="Salvetti E."/>
            <person name="Wrobel A."/>
            <person name="Rasinkangas P."/>
            <person name="Parkhill J."/>
            <person name="Rea M.C."/>
            <person name="O'Sullivan O."/>
            <person name="Ritari J."/>
            <person name="Douillard F.P."/>
            <person name="Paul Ross R."/>
            <person name="Yang R."/>
            <person name="Briner A.E."/>
            <person name="Felis G.E."/>
            <person name="de Vos W.M."/>
            <person name="Barrangou R."/>
            <person name="Klaenhammer T.R."/>
            <person name="Caufield P.W."/>
            <person name="Cui Y."/>
            <person name="Zhang H."/>
            <person name="O'Toole P.W."/>
        </authorList>
    </citation>
    <scope>NUCLEOTIDE SEQUENCE [LARGE SCALE GENOMIC DNA]</scope>
    <source>
        <strain evidence="10 11">DSM 15946</strain>
    </source>
</reference>
<feature type="domain" description="DHHA1" evidence="7">
    <location>
        <begin position="345"/>
        <end position="439"/>
    </location>
</feature>
<keyword evidence="5 10" id="KW-0269">Exonuclease</keyword>
<dbReference type="PANTHER" id="PTHR30255">
    <property type="entry name" value="SINGLE-STRANDED-DNA-SPECIFIC EXONUCLEASE RECJ"/>
    <property type="match status" value="1"/>
</dbReference>
<evidence type="ECO:0000256" key="1">
    <source>
        <dbReference type="ARBA" id="ARBA00005915"/>
    </source>
</evidence>
<name>A0A0R1U8W2_9LACO</name>
<dbReference type="InterPro" id="IPR003156">
    <property type="entry name" value="DHHA1_dom"/>
</dbReference>
<dbReference type="RefSeq" id="WP_056954866.1">
    <property type="nucleotide sequence ID" value="NZ_AZFK01000042.1"/>
</dbReference>
<dbReference type="InterPro" id="IPR004610">
    <property type="entry name" value="RecJ"/>
</dbReference>
<dbReference type="GO" id="GO:0006310">
    <property type="term" value="P:DNA recombination"/>
    <property type="evidence" value="ECO:0007669"/>
    <property type="project" value="InterPro"/>
</dbReference>
<dbReference type="SUPFAM" id="SSF64182">
    <property type="entry name" value="DHH phosphoesterases"/>
    <property type="match status" value="1"/>
</dbReference>
<feature type="domain" description="RecJ OB" evidence="9">
    <location>
        <begin position="457"/>
        <end position="560"/>
    </location>
</feature>
<dbReference type="GO" id="GO:0003676">
    <property type="term" value="F:nucleic acid binding"/>
    <property type="evidence" value="ECO:0007669"/>
    <property type="project" value="InterPro"/>
</dbReference>
<dbReference type="Proteomes" id="UP000050816">
    <property type="component" value="Unassembled WGS sequence"/>
</dbReference>
<organism evidence="10 11">
    <name type="scientific">Limosilactobacillus ingluviei DSM 15946</name>
    <dbReference type="NCBI Taxonomy" id="1423760"/>
    <lineage>
        <taxon>Bacteria</taxon>
        <taxon>Bacillati</taxon>
        <taxon>Bacillota</taxon>
        <taxon>Bacilli</taxon>
        <taxon>Lactobacillales</taxon>
        <taxon>Lactobacillaceae</taxon>
        <taxon>Limosilactobacillus</taxon>
    </lineage>
</organism>
<dbReference type="AlphaFoldDB" id="A0A0R1U8W2"/>
<evidence type="ECO:0000256" key="4">
    <source>
        <dbReference type="ARBA" id="ARBA00022801"/>
    </source>
</evidence>
<evidence type="ECO:0000313" key="10">
    <source>
        <dbReference type="EMBL" id="KRL89756.1"/>
    </source>
</evidence>
<dbReference type="PATRIC" id="fig|1423760.3.peg.1674"/>
<dbReference type="Pfam" id="PF02272">
    <property type="entry name" value="DHHA1"/>
    <property type="match status" value="1"/>
</dbReference>
<dbReference type="PANTHER" id="PTHR30255:SF2">
    <property type="entry name" value="SINGLE-STRANDED-DNA-SPECIFIC EXONUCLEASE RECJ"/>
    <property type="match status" value="1"/>
</dbReference>
<evidence type="ECO:0000259" key="7">
    <source>
        <dbReference type="Pfam" id="PF02272"/>
    </source>
</evidence>
<sequence>MAQTNYEWQQLALTKTPLAAQIAEQCDLPPLLAQLLVHRGCTSLAEAQQFLKPQLQMIKEPTALHDMAPAVDRLMQAIEAGELITVYGDYDADGITSTALMVETLETVGANVNYYVPDRFKDGYGPNQAAYQRLIEAGTQLILTVDNGVSGQEAIAYANAQGVDVVITDHHSLPAELPEAVAIVHPQYPGDEYPGGDLSGVGVAFKVAWALLEEFPTELLDLVAIGEIADVVSVAGENRALIALGLQQLRLGARIGLHELLALTNADEAHLTDQEVGFQLAPRLNALGRLQDANQGVELLTTLDEDRAKQLAQVVDDCNQKRQALVQEVTAAALAMAQSPAQKDQPVLLLVGHGWHQGVLGIVASHILQATGKPTIIASVNEGETVAKASGRSRAGFNLFDALDAHRDLLVAFGGHPLACGLSFEVVQTDALQAVLQAAATAQQFDGQTKPTLTLAGELTAQELTVDFYRQLQRLAPFGPENEQPVFLVRPQQIGAVQTMGKQQQHLKFTLPTPAGEVAVVAFNHADWAPVFQAAVPELAVKLDLNQWRGQTSLQLLLEDQRTTGPVVEDARVSRLIAPMFAETAVYVTFNQQLRENLTGNAAGQVVSAHQAQTMDLTDQTVVIVDCPPDLATVTAIIQNAKTAAKLRWLCYSREPLHQAGMPNRQQFVALYQTIRQQAVNLNRMGSQLANYLRVNNEQLIFMIHVFLELRFVTIKSGVLAPVDEITRADLTQTMSYRQRAARLEVEQVLLTSSTAQLQHWVQQALAN</sequence>
<dbReference type="InterPro" id="IPR041122">
    <property type="entry name" value="RecJ_OB"/>
</dbReference>
<evidence type="ECO:0000256" key="5">
    <source>
        <dbReference type="ARBA" id="ARBA00022839"/>
    </source>
</evidence>
<evidence type="ECO:0000256" key="2">
    <source>
        <dbReference type="ARBA" id="ARBA00019841"/>
    </source>
</evidence>
<evidence type="ECO:0000259" key="9">
    <source>
        <dbReference type="Pfam" id="PF17768"/>
    </source>
</evidence>
<dbReference type="Pfam" id="PF10141">
    <property type="entry name" value="ssDNA-exonuc_C"/>
    <property type="match status" value="1"/>
</dbReference>
<protein>
    <recommendedName>
        <fullName evidence="2">Single-stranded-DNA-specific exonuclease RecJ</fullName>
    </recommendedName>
</protein>
<dbReference type="NCBIfam" id="TIGR00644">
    <property type="entry name" value="recJ"/>
    <property type="match status" value="1"/>
</dbReference>
<keyword evidence="4" id="KW-0378">Hydrolase</keyword>
<dbReference type="Pfam" id="PF01368">
    <property type="entry name" value="DHH"/>
    <property type="match status" value="1"/>
</dbReference>
<dbReference type="Gene3D" id="3.90.1640.30">
    <property type="match status" value="1"/>
</dbReference>
<dbReference type="InterPro" id="IPR001667">
    <property type="entry name" value="DDH_dom"/>
</dbReference>
<keyword evidence="3" id="KW-0540">Nuclease</keyword>
<evidence type="ECO:0000313" key="11">
    <source>
        <dbReference type="Proteomes" id="UP000050816"/>
    </source>
</evidence>
<evidence type="ECO:0000259" key="8">
    <source>
        <dbReference type="Pfam" id="PF10141"/>
    </source>
</evidence>